<evidence type="ECO:0000313" key="2">
    <source>
        <dbReference type="Proteomes" id="UP000237000"/>
    </source>
</evidence>
<dbReference type="AlphaFoldDB" id="A0A2P5DY93"/>
<comment type="caution">
    <text evidence="1">The sequence shown here is derived from an EMBL/GenBank/DDBJ whole genome shotgun (WGS) entry which is preliminary data.</text>
</comment>
<sequence length="98" mass="11211">MVYDHQNRIESEKKKIPSEINVVWSEVLDLLLGMMVVKEGTPIDQKREIDIGGNGSDVDGEKMFNKFFDLDMSLERDKVRLHPSVLLAKLTPDTHNQS</sequence>
<dbReference type="EMBL" id="JXTC01000242">
    <property type="protein sequence ID" value="PON78259.1"/>
    <property type="molecule type" value="Genomic_DNA"/>
</dbReference>
<reference evidence="2" key="1">
    <citation type="submission" date="2016-06" db="EMBL/GenBank/DDBJ databases">
        <title>Parallel loss of symbiosis genes in relatives of nitrogen-fixing non-legume Parasponia.</title>
        <authorList>
            <person name="Van Velzen R."/>
            <person name="Holmer R."/>
            <person name="Bu F."/>
            <person name="Rutten L."/>
            <person name="Van Zeijl A."/>
            <person name="Liu W."/>
            <person name="Santuari L."/>
            <person name="Cao Q."/>
            <person name="Sharma T."/>
            <person name="Shen D."/>
            <person name="Roswanjaya Y."/>
            <person name="Wardhani T."/>
            <person name="Kalhor M.S."/>
            <person name="Jansen J."/>
            <person name="Van den Hoogen J."/>
            <person name="Gungor B."/>
            <person name="Hartog M."/>
            <person name="Hontelez J."/>
            <person name="Verver J."/>
            <person name="Yang W.-C."/>
            <person name="Schijlen E."/>
            <person name="Repin R."/>
            <person name="Schilthuizen M."/>
            <person name="Schranz E."/>
            <person name="Heidstra R."/>
            <person name="Miyata K."/>
            <person name="Fedorova E."/>
            <person name="Kohlen W."/>
            <person name="Bisseling T."/>
            <person name="Smit S."/>
            <person name="Geurts R."/>
        </authorList>
    </citation>
    <scope>NUCLEOTIDE SEQUENCE [LARGE SCALE GENOMIC DNA]</scope>
    <source>
        <strain evidence="2">cv. RG33-2</strain>
    </source>
</reference>
<accession>A0A2P5DY93</accession>
<evidence type="ECO:0000313" key="1">
    <source>
        <dbReference type="EMBL" id="PON78259.1"/>
    </source>
</evidence>
<protein>
    <submittedName>
        <fullName evidence="1">Uncharacterized protein</fullName>
    </submittedName>
</protein>
<dbReference type="Proteomes" id="UP000237000">
    <property type="component" value="Unassembled WGS sequence"/>
</dbReference>
<proteinExistence type="predicted"/>
<gene>
    <name evidence="1" type="ORF">TorRG33x02_238530</name>
</gene>
<keyword evidence="2" id="KW-1185">Reference proteome</keyword>
<dbReference type="InParanoid" id="A0A2P5DY93"/>
<name>A0A2P5DY93_TREOI</name>
<organism evidence="1 2">
    <name type="scientific">Trema orientale</name>
    <name type="common">Charcoal tree</name>
    <name type="synonym">Celtis orientalis</name>
    <dbReference type="NCBI Taxonomy" id="63057"/>
    <lineage>
        <taxon>Eukaryota</taxon>
        <taxon>Viridiplantae</taxon>
        <taxon>Streptophyta</taxon>
        <taxon>Embryophyta</taxon>
        <taxon>Tracheophyta</taxon>
        <taxon>Spermatophyta</taxon>
        <taxon>Magnoliopsida</taxon>
        <taxon>eudicotyledons</taxon>
        <taxon>Gunneridae</taxon>
        <taxon>Pentapetalae</taxon>
        <taxon>rosids</taxon>
        <taxon>fabids</taxon>
        <taxon>Rosales</taxon>
        <taxon>Cannabaceae</taxon>
        <taxon>Trema</taxon>
    </lineage>
</organism>